<accession>A0ABR2HUY8</accession>
<dbReference type="PANTHER" id="PTHR12970">
    <property type="entry name" value="PROTEASOME ASSEMBLY CHAPERONE 2"/>
    <property type="match status" value="1"/>
</dbReference>
<protein>
    <submittedName>
        <fullName evidence="1">Proteasome assembly chaperone 2</fullName>
    </submittedName>
</protein>
<dbReference type="Gene3D" id="3.40.50.10900">
    <property type="entry name" value="PAC-like subunit"/>
    <property type="match status" value="1"/>
</dbReference>
<proteinExistence type="predicted"/>
<dbReference type="InterPro" id="IPR016562">
    <property type="entry name" value="Proteasome_assmbl_chp_2_euk"/>
</dbReference>
<evidence type="ECO:0000313" key="2">
    <source>
        <dbReference type="Proteomes" id="UP001470230"/>
    </source>
</evidence>
<keyword evidence="2" id="KW-1185">Reference proteome</keyword>
<dbReference type="EMBL" id="JAPFFF010000023">
    <property type="protein sequence ID" value="KAK8852369.1"/>
    <property type="molecule type" value="Genomic_DNA"/>
</dbReference>
<dbReference type="Proteomes" id="UP001470230">
    <property type="component" value="Unassembled WGS sequence"/>
</dbReference>
<keyword evidence="1" id="KW-0647">Proteasome</keyword>
<organism evidence="1 2">
    <name type="scientific">Tritrichomonas musculus</name>
    <dbReference type="NCBI Taxonomy" id="1915356"/>
    <lineage>
        <taxon>Eukaryota</taxon>
        <taxon>Metamonada</taxon>
        <taxon>Parabasalia</taxon>
        <taxon>Tritrichomonadida</taxon>
        <taxon>Tritrichomonadidae</taxon>
        <taxon>Tritrichomonas</taxon>
    </lineage>
</organism>
<dbReference type="PANTHER" id="PTHR12970:SF1">
    <property type="entry name" value="PROTEASOME ASSEMBLY CHAPERONE 2"/>
    <property type="match status" value="1"/>
</dbReference>
<evidence type="ECO:0000313" key="1">
    <source>
        <dbReference type="EMBL" id="KAK8852369.1"/>
    </source>
</evidence>
<sequence>MKWIPIEGTEQPNFTDHILILPSCGVSNADQLSIDVICFNFGTLVGRILSDNLDFVASPDPFKVDSDCLASTIDAYKCNLPKLGQCLVLRVASNLPAAKRKILEYSKEIVEFASISHIKEILLLRTISSVFCTDSQIHDWPRTIRSWGPMTEKLGEKKLEEYDESQEMISAAVYGEFFECLRRFSKVPFSTLFCFIHEASILENVLTMSKIVTGAEQLKAPPSWEKFFVAND</sequence>
<dbReference type="InterPro" id="IPR038389">
    <property type="entry name" value="PSMG2_sf"/>
</dbReference>
<name>A0ABR2HUY8_9EUKA</name>
<gene>
    <name evidence="1" type="ORF">M9Y10_017343</name>
</gene>
<reference evidence="1 2" key="1">
    <citation type="submission" date="2024-04" db="EMBL/GenBank/DDBJ databases">
        <title>Tritrichomonas musculus Genome.</title>
        <authorList>
            <person name="Alves-Ferreira E."/>
            <person name="Grigg M."/>
            <person name="Lorenzi H."/>
            <person name="Galac M."/>
        </authorList>
    </citation>
    <scope>NUCLEOTIDE SEQUENCE [LARGE SCALE GENOMIC DNA]</scope>
    <source>
        <strain evidence="1 2">EAF2021</strain>
    </source>
</reference>
<comment type="caution">
    <text evidence="1">The sequence shown here is derived from an EMBL/GenBank/DDBJ whole genome shotgun (WGS) entry which is preliminary data.</text>
</comment>
<dbReference type="GO" id="GO:0000502">
    <property type="term" value="C:proteasome complex"/>
    <property type="evidence" value="ECO:0007669"/>
    <property type="project" value="UniProtKB-KW"/>
</dbReference>